<dbReference type="OrthoDB" id="338827at2"/>
<keyword evidence="6" id="KW-1185">Reference proteome</keyword>
<dbReference type="PANTHER" id="PTHR22990">
    <property type="entry name" value="F-BOX ONLY PROTEIN"/>
    <property type="match status" value="1"/>
</dbReference>
<dbReference type="SUPFAM" id="SSF51126">
    <property type="entry name" value="Pectin lyase-like"/>
    <property type="match status" value="1"/>
</dbReference>
<evidence type="ECO:0000313" key="5">
    <source>
        <dbReference type="EMBL" id="QDG53230.1"/>
    </source>
</evidence>
<dbReference type="RefSeq" id="WP_141199691.1">
    <property type="nucleotide sequence ID" value="NZ_CP041186.1"/>
</dbReference>
<dbReference type="NCBIfam" id="TIGR03805">
    <property type="entry name" value="beta_helix_1"/>
    <property type="match status" value="1"/>
</dbReference>
<feature type="region of interest" description="Disordered" evidence="2">
    <location>
        <begin position="19"/>
        <end position="51"/>
    </location>
</feature>
<keyword evidence="3" id="KW-0732">Signal</keyword>
<dbReference type="InterPro" id="IPR051550">
    <property type="entry name" value="SCF-Subunits/Alg-Epimerases"/>
</dbReference>
<dbReference type="Proteomes" id="UP000315995">
    <property type="component" value="Chromosome"/>
</dbReference>
<dbReference type="Pfam" id="PF13229">
    <property type="entry name" value="Beta_helix"/>
    <property type="match status" value="2"/>
</dbReference>
<evidence type="ECO:0000256" key="2">
    <source>
        <dbReference type="SAM" id="MobiDB-lite"/>
    </source>
</evidence>
<proteinExistence type="predicted"/>
<dbReference type="InterPro" id="IPR006626">
    <property type="entry name" value="PbH1"/>
</dbReference>
<gene>
    <name evidence="5" type="ORF">FIV42_21510</name>
</gene>
<dbReference type="InterPro" id="IPR022442">
    <property type="entry name" value="SO_2930-like_dom"/>
</dbReference>
<dbReference type="SMART" id="SM00710">
    <property type="entry name" value="PbH1"/>
    <property type="match status" value="8"/>
</dbReference>
<accession>A0A4Y6PYB8</accession>
<dbReference type="InterPro" id="IPR039448">
    <property type="entry name" value="Beta_helix"/>
</dbReference>
<sequence length="457" mass="48502">MSKRLLVSVLALALAGAACGDDNNESNNTPTNNAGTDAGTDDADSGVEPFSEDCTTMIVPSTNEDAAAAAEENRQNITTALVEPSEGDVICLGDGTYNLTEQLTLNASNVSNIEIRGQSQDGTILDFDGQDGGANGILVDGIDDIRVADLTIKNTAGDGIKIQNGDGVEMVNLTVTWDGGPNTSNGAYGVYPVLNQNVLVEGCDVSYASDAGIYVGQSNTVIARNNVAYGNVAGLEIENTTNAEVHDNHLYENTGGLLIFNLPGLQVKEGGNNIVRDNLIENNNQVNFAEAGTIVSLVPQGVGLLLLATDNNEIYNNEVKDNQSIGLGIASYFITGEDIEDPEYDPFSESNFIHDNTFENNGYQPVELAAALNGGNPVPSMLVDGVFNPELPDGTTWLDVRDCFDANVTEDGSDADFLNFNYDSSDAPADITDCSTEWTDFCHYQCTYDPLPSVTLE</sequence>
<dbReference type="PANTHER" id="PTHR22990:SF15">
    <property type="entry name" value="F-BOX ONLY PROTEIN 10"/>
    <property type="match status" value="1"/>
</dbReference>
<dbReference type="InterPro" id="IPR011050">
    <property type="entry name" value="Pectin_lyase_fold/virulence"/>
</dbReference>
<dbReference type="PROSITE" id="PS51257">
    <property type="entry name" value="PROKAR_LIPOPROTEIN"/>
    <property type="match status" value="1"/>
</dbReference>
<feature type="domain" description="Right handed beta helix" evidence="4">
    <location>
        <begin position="262"/>
        <end position="364"/>
    </location>
</feature>
<feature type="domain" description="Right handed beta helix" evidence="4">
    <location>
        <begin position="113"/>
        <end position="260"/>
    </location>
</feature>
<feature type="chain" id="PRO_5030106683" description="Right handed beta helix domain-containing protein" evidence="3">
    <location>
        <begin position="21"/>
        <end position="457"/>
    </location>
</feature>
<evidence type="ECO:0000313" key="6">
    <source>
        <dbReference type="Proteomes" id="UP000315995"/>
    </source>
</evidence>
<reference evidence="5 6" key="1">
    <citation type="submission" date="2019-06" db="EMBL/GenBank/DDBJ databases">
        <title>Persicimonas caeni gen. nov., sp. nov., a predatory bacterium isolated from solar saltern.</title>
        <authorList>
            <person name="Wang S."/>
        </authorList>
    </citation>
    <scope>NUCLEOTIDE SEQUENCE [LARGE SCALE GENOMIC DNA]</scope>
    <source>
        <strain evidence="5 6">YN101</strain>
    </source>
</reference>
<accession>A0A5B8Y8W8</accession>
<dbReference type="AlphaFoldDB" id="A0A4Y6PYB8"/>
<dbReference type="Gene3D" id="2.160.20.10">
    <property type="entry name" value="Single-stranded right-handed beta-helix, Pectin lyase-like"/>
    <property type="match status" value="1"/>
</dbReference>
<keyword evidence="1" id="KW-0677">Repeat</keyword>
<feature type="signal peptide" evidence="3">
    <location>
        <begin position="1"/>
        <end position="20"/>
    </location>
</feature>
<evidence type="ECO:0000256" key="1">
    <source>
        <dbReference type="ARBA" id="ARBA00022737"/>
    </source>
</evidence>
<dbReference type="EMBL" id="CP041186">
    <property type="protein sequence ID" value="QDG53230.1"/>
    <property type="molecule type" value="Genomic_DNA"/>
</dbReference>
<name>A0A4Y6PYB8_PERCE</name>
<dbReference type="InterPro" id="IPR012334">
    <property type="entry name" value="Pectin_lyas_fold"/>
</dbReference>
<feature type="compositionally biased region" description="Low complexity" evidence="2">
    <location>
        <begin position="25"/>
        <end position="38"/>
    </location>
</feature>
<organism evidence="5 6">
    <name type="scientific">Persicimonas caeni</name>
    <dbReference type="NCBI Taxonomy" id="2292766"/>
    <lineage>
        <taxon>Bacteria</taxon>
        <taxon>Deltaproteobacteria</taxon>
        <taxon>Bradymonadales</taxon>
        <taxon>Bradymonadaceae</taxon>
        <taxon>Persicimonas</taxon>
    </lineage>
</organism>
<protein>
    <recommendedName>
        <fullName evidence="4">Right handed beta helix domain-containing protein</fullName>
    </recommendedName>
</protein>
<evidence type="ECO:0000256" key="3">
    <source>
        <dbReference type="SAM" id="SignalP"/>
    </source>
</evidence>
<evidence type="ECO:0000259" key="4">
    <source>
        <dbReference type="Pfam" id="PF13229"/>
    </source>
</evidence>